<dbReference type="InterPro" id="IPR011048">
    <property type="entry name" value="Haem_d1_sf"/>
</dbReference>
<keyword evidence="1" id="KW-0732">Signal</keyword>
<dbReference type="PANTHER" id="PTHR47197">
    <property type="entry name" value="PROTEIN NIRF"/>
    <property type="match status" value="1"/>
</dbReference>
<evidence type="ECO:0000256" key="1">
    <source>
        <dbReference type="SAM" id="SignalP"/>
    </source>
</evidence>
<protein>
    <submittedName>
        <fullName evidence="2">Surface layer protein</fullName>
    </submittedName>
</protein>
<dbReference type="InterPro" id="IPR051200">
    <property type="entry name" value="Host-pathogen_enzymatic-act"/>
</dbReference>
<name>A0A9X2PBU8_9BACT</name>
<dbReference type="PROSITE" id="PS51257">
    <property type="entry name" value="PROKAR_LIPOPROTEIN"/>
    <property type="match status" value="1"/>
</dbReference>
<dbReference type="SUPFAM" id="SSF51004">
    <property type="entry name" value="C-terminal (heme d1) domain of cytochrome cd1-nitrite reductase"/>
    <property type="match status" value="1"/>
</dbReference>
<dbReference type="Pfam" id="PF16819">
    <property type="entry name" value="DUF5074"/>
    <property type="match status" value="1"/>
</dbReference>
<dbReference type="InterPro" id="IPR031815">
    <property type="entry name" value="DUF5074"/>
</dbReference>
<feature type="signal peptide" evidence="1">
    <location>
        <begin position="1"/>
        <end position="24"/>
    </location>
</feature>
<dbReference type="Gene3D" id="2.130.10.10">
    <property type="entry name" value="YVTN repeat-like/Quinoprotein amine dehydrogenase"/>
    <property type="match status" value="1"/>
</dbReference>
<dbReference type="InterPro" id="IPR015943">
    <property type="entry name" value="WD40/YVTN_repeat-like_dom_sf"/>
</dbReference>
<feature type="chain" id="PRO_5041000079" evidence="1">
    <location>
        <begin position="25"/>
        <end position="353"/>
    </location>
</feature>
<evidence type="ECO:0000313" key="3">
    <source>
        <dbReference type="Proteomes" id="UP001142175"/>
    </source>
</evidence>
<dbReference type="RefSeq" id="WP_258424587.1">
    <property type="nucleotide sequence ID" value="NZ_JANSUY010000019.1"/>
</dbReference>
<sequence length="353" mass="37973">MKNSRFLLPLVWLTIFASSCTTNTTDPVDLPKGEFEDGVLIMNEGAFGVNDGEVFHYDPATGVIKENIFRTKNSRPFGGLIQDMVEAEGRLYLVANTGKVEIVIPKDFSLVGGVSLGLDNSRSLVSVNQRLFISDWGPYDGDFNNPDSYIAVVNDLNGGPIAKKIPVSSRPEGMIVAGNFIYVACSAAKKFDVISIASETLAASVAVEGTPSEFLQIEGRLFLYATDENNVFFHEVNPGNYTVVKTTKIPLTNPTPIIALGEGSEVFVVTSTGWPDYDDAVAKVSVNNGQVTNPSFYVGNGIYGIGFKIEGKEIYVAEHNGFQGNGSVFILSPLGILVKTLTVGKGPSGFIFK</sequence>
<proteinExistence type="predicted"/>
<dbReference type="EMBL" id="JANSUY010000019">
    <property type="protein sequence ID" value="MCR9016739.1"/>
    <property type="molecule type" value="Genomic_DNA"/>
</dbReference>
<comment type="caution">
    <text evidence="2">The sequence shown here is derived from an EMBL/GenBank/DDBJ whole genome shotgun (WGS) entry which is preliminary data.</text>
</comment>
<dbReference type="PANTHER" id="PTHR47197:SF3">
    <property type="entry name" value="DIHYDRO-HEME D1 DEHYDROGENASE"/>
    <property type="match status" value="1"/>
</dbReference>
<gene>
    <name evidence="2" type="ORF">NU887_17015</name>
</gene>
<keyword evidence="3" id="KW-1185">Reference proteome</keyword>
<evidence type="ECO:0000313" key="2">
    <source>
        <dbReference type="EMBL" id="MCR9016739.1"/>
    </source>
</evidence>
<dbReference type="AlphaFoldDB" id="A0A9X2PBU8"/>
<organism evidence="2 3">
    <name type="scientific">Aquiflexum gelatinilyticum</name>
    <dbReference type="NCBI Taxonomy" id="2961943"/>
    <lineage>
        <taxon>Bacteria</taxon>
        <taxon>Pseudomonadati</taxon>
        <taxon>Bacteroidota</taxon>
        <taxon>Cytophagia</taxon>
        <taxon>Cytophagales</taxon>
        <taxon>Cyclobacteriaceae</taxon>
        <taxon>Aquiflexum</taxon>
    </lineage>
</organism>
<accession>A0A9X2PBU8</accession>
<reference evidence="2" key="1">
    <citation type="submission" date="2022-08" db="EMBL/GenBank/DDBJ databases">
        <authorList>
            <person name="Zhang D."/>
        </authorList>
    </citation>
    <scope>NUCLEOTIDE SEQUENCE</scope>
    <source>
        <strain evidence="2">XJ19-11</strain>
    </source>
</reference>
<dbReference type="Proteomes" id="UP001142175">
    <property type="component" value="Unassembled WGS sequence"/>
</dbReference>